<dbReference type="KEGG" id="dol:Dole_0509"/>
<dbReference type="PANTHER" id="PTHR37481">
    <property type="entry name" value="LIPOPOLYSACCHARIDE EXPORT SYSTEM PROTEIN LPTC"/>
    <property type="match status" value="1"/>
</dbReference>
<evidence type="ECO:0000256" key="2">
    <source>
        <dbReference type="ARBA" id="ARBA00022519"/>
    </source>
</evidence>
<keyword evidence="3 6" id="KW-0812">Transmembrane</keyword>
<organism evidence="7 8">
    <name type="scientific">Desulfosudis oleivorans (strain DSM 6200 / JCM 39069 / Hxd3)</name>
    <name type="common">Desulfococcus oleovorans</name>
    <dbReference type="NCBI Taxonomy" id="96561"/>
    <lineage>
        <taxon>Bacteria</taxon>
        <taxon>Pseudomonadati</taxon>
        <taxon>Thermodesulfobacteriota</taxon>
        <taxon>Desulfobacteria</taxon>
        <taxon>Desulfobacterales</taxon>
        <taxon>Desulfosudaceae</taxon>
        <taxon>Desulfosudis</taxon>
    </lineage>
</organism>
<dbReference type="eggNOG" id="COG1934">
    <property type="taxonomic scope" value="Bacteria"/>
</dbReference>
<evidence type="ECO:0000256" key="5">
    <source>
        <dbReference type="ARBA" id="ARBA00023136"/>
    </source>
</evidence>
<dbReference type="AlphaFoldDB" id="A8ZU07"/>
<dbReference type="Proteomes" id="UP000008561">
    <property type="component" value="Chromosome"/>
</dbReference>
<dbReference type="InterPro" id="IPR026265">
    <property type="entry name" value="LptC"/>
</dbReference>
<proteinExistence type="predicted"/>
<keyword evidence="4 6" id="KW-1133">Transmembrane helix</keyword>
<sequence length="190" mass="20379">MRYTRPISLFLMITVFAALGAVIYLLVQSRPLSVPPAATEQADTGVDISMTGVSQTFVQEGRISHTLTADTASLLARDKKAVFENVTLTFLAEDGTPSVVTAKQGELSTETGDATLSGGVVVENRARKIYAQTLHYNDNRHILYSVEPVVVTGDSFRFTGNSMTFDMTSGKAVLSGNVTGRITDDALALQ</sequence>
<evidence type="ECO:0000256" key="4">
    <source>
        <dbReference type="ARBA" id="ARBA00022989"/>
    </source>
</evidence>
<evidence type="ECO:0000256" key="3">
    <source>
        <dbReference type="ARBA" id="ARBA00022692"/>
    </source>
</evidence>
<dbReference type="STRING" id="96561.Dole_0509"/>
<keyword evidence="8" id="KW-1185">Reference proteome</keyword>
<gene>
    <name evidence="7" type="ordered locus">Dole_0509</name>
</gene>
<dbReference type="NCBIfam" id="TIGR04409">
    <property type="entry name" value="LptC_YrbK"/>
    <property type="match status" value="1"/>
</dbReference>
<dbReference type="InterPro" id="IPR010664">
    <property type="entry name" value="LipoPS_assembly_LptC-rel"/>
</dbReference>
<keyword evidence="1" id="KW-1003">Cell membrane</keyword>
<accession>A8ZU07</accession>
<evidence type="ECO:0008006" key="9">
    <source>
        <dbReference type="Google" id="ProtNLM"/>
    </source>
</evidence>
<dbReference type="Gene3D" id="2.60.450.10">
    <property type="entry name" value="Lipopolysaccharide (LPS) transport protein A like domain"/>
    <property type="match status" value="1"/>
</dbReference>
<dbReference type="GO" id="GO:0030288">
    <property type="term" value="C:outer membrane-bounded periplasmic space"/>
    <property type="evidence" value="ECO:0007669"/>
    <property type="project" value="TreeGrafter"/>
</dbReference>
<keyword evidence="2" id="KW-0997">Cell inner membrane</keyword>
<dbReference type="InterPro" id="IPR052363">
    <property type="entry name" value="LPS_export_LptC"/>
</dbReference>
<dbReference type="HOGENOM" id="CLU_1425916_0_0_7"/>
<protein>
    <recommendedName>
        <fullName evidence="9">LPS export ABC transporter periplasmic protein LptC</fullName>
    </recommendedName>
</protein>
<dbReference type="PANTHER" id="PTHR37481:SF1">
    <property type="entry name" value="LIPOPOLYSACCHARIDE EXPORT SYSTEM PROTEIN LPTC"/>
    <property type="match status" value="1"/>
</dbReference>
<reference evidence="7 8" key="1">
    <citation type="submission" date="2007-10" db="EMBL/GenBank/DDBJ databases">
        <title>Complete sequence of Desulfococcus oleovorans Hxd3.</title>
        <authorList>
            <consortium name="US DOE Joint Genome Institute"/>
            <person name="Copeland A."/>
            <person name="Lucas S."/>
            <person name="Lapidus A."/>
            <person name="Barry K."/>
            <person name="Glavina del Rio T."/>
            <person name="Dalin E."/>
            <person name="Tice H."/>
            <person name="Pitluck S."/>
            <person name="Kiss H."/>
            <person name="Brettin T."/>
            <person name="Bruce D."/>
            <person name="Detter J.C."/>
            <person name="Han C."/>
            <person name="Schmutz J."/>
            <person name="Larimer F."/>
            <person name="Land M."/>
            <person name="Hauser L."/>
            <person name="Kyrpides N."/>
            <person name="Kim E."/>
            <person name="Wawrik B."/>
            <person name="Richardson P."/>
        </authorList>
    </citation>
    <scope>NUCLEOTIDE SEQUENCE [LARGE SCALE GENOMIC DNA]</scope>
    <source>
        <strain evidence="8">DSM 6200 / JCM 39069 / Hxd3</strain>
    </source>
</reference>
<keyword evidence="5 6" id="KW-0472">Membrane</keyword>
<dbReference type="GO" id="GO:0005886">
    <property type="term" value="C:plasma membrane"/>
    <property type="evidence" value="ECO:0007669"/>
    <property type="project" value="InterPro"/>
</dbReference>
<evidence type="ECO:0000256" key="6">
    <source>
        <dbReference type="SAM" id="Phobius"/>
    </source>
</evidence>
<dbReference type="GO" id="GO:0017089">
    <property type="term" value="F:glycolipid transfer activity"/>
    <property type="evidence" value="ECO:0007669"/>
    <property type="project" value="TreeGrafter"/>
</dbReference>
<dbReference type="GO" id="GO:0015221">
    <property type="term" value="F:lipopolysaccharide transmembrane transporter activity"/>
    <property type="evidence" value="ECO:0007669"/>
    <property type="project" value="InterPro"/>
</dbReference>
<evidence type="ECO:0000256" key="1">
    <source>
        <dbReference type="ARBA" id="ARBA00022475"/>
    </source>
</evidence>
<evidence type="ECO:0000313" key="8">
    <source>
        <dbReference type="Proteomes" id="UP000008561"/>
    </source>
</evidence>
<dbReference type="Pfam" id="PF06835">
    <property type="entry name" value="LptC"/>
    <property type="match status" value="1"/>
</dbReference>
<dbReference type="EMBL" id="CP000859">
    <property type="protein sequence ID" value="ABW66319.1"/>
    <property type="molecule type" value="Genomic_DNA"/>
</dbReference>
<name>A8ZU07_DESOH</name>
<evidence type="ECO:0000313" key="7">
    <source>
        <dbReference type="EMBL" id="ABW66319.1"/>
    </source>
</evidence>
<feature type="transmembrane region" description="Helical" evidence="6">
    <location>
        <begin position="7"/>
        <end position="27"/>
    </location>
</feature>
<dbReference type="RefSeq" id="WP_012173938.1">
    <property type="nucleotide sequence ID" value="NC_009943.1"/>
</dbReference>